<dbReference type="Proteomes" id="UP000654345">
    <property type="component" value="Unassembled WGS sequence"/>
</dbReference>
<gene>
    <name evidence="2" type="ORF">KSB_72820</name>
</gene>
<dbReference type="SUPFAM" id="SSF56281">
    <property type="entry name" value="Metallo-hydrolase/oxidoreductase"/>
    <property type="match status" value="1"/>
</dbReference>
<dbReference type="EMBL" id="BNJG01000003">
    <property type="protein sequence ID" value="GHO58807.1"/>
    <property type="molecule type" value="Genomic_DNA"/>
</dbReference>
<evidence type="ECO:0000313" key="2">
    <source>
        <dbReference type="EMBL" id="GHO58807.1"/>
    </source>
</evidence>
<dbReference type="InterPro" id="IPR001279">
    <property type="entry name" value="Metallo-B-lactamas"/>
</dbReference>
<dbReference type="RefSeq" id="WP_201375055.1">
    <property type="nucleotide sequence ID" value="NZ_BNJG01000003.1"/>
</dbReference>
<dbReference type="GO" id="GO:0016787">
    <property type="term" value="F:hydrolase activity"/>
    <property type="evidence" value="ECO:0007669"/>
    <property type="project" value="UniProtKB-KW"/>
</dbReference>
<dbReference type="InterPro" id="IPR036866">
    <property type="entry name" value="RibonucZ/Hydroxyglut_hydro"/>
</dbReference>
<dbReference type="SMART" id="SM00849">
    <property type="entry name" value="Lactamase_B"/>
    <property type="match status" value="1"/>
</dbReference>
<dbReference type="Gene3D" id="3.60.15.10">
    <property type="entry name" value="Ribonuclease Z/Hydroxyacylglutathione hydrolase-like"/>
    <property type="match status" value="1"/>
</dbReference>
<comment type="caution">
    <text evidence="2">The sequence shown here is derived from an EMBL/GenBank/DDBJ whole genome shotgun (WGS) entry which is preliminary data.</text>
</comment>
<accession>A0ABQ3V1H5</accession>
<proteinExistence type="predicted"/>
<name>A0ABQ3V1H5_9CHLR</name>
<sequence length="239" mass="26144">MQHIQHGISSIEGLRLAHSYVIEATDGLTLVDTGVPGSLPQMEKELKNAGYQLNQVKRVLITHAHWDHYGSLAALKEATGAQVYAHHRYESAVIRGEKRPLHPSKAELGAFDRIVYDAWVIPKLRHTVAVPVDYELREGDRLDEVLPGLEVVDLAGHSPGQCGFWHAERGILFGGDVMMRSPLGRFLLPMVAATPDIAEAKRSIHKVAELNVATICLGHGQPLIGNAVSTIKAFASKFS</sequence>
<organism evidence="2 3">
    <name type="scientific">Ktedonobacter robiniae</name>
    <dbReference type="NCBI Taxonomy" id="2778365"/>
    <lineage>
        <taxon>Bacteria</taxon>
        <taxon>Bacillati</taxon>
        <taxon>Chloroflexota</taxon>
        <taxon>Ktedonobacteria</taxon>
        <taxon>Ktedonobacterales</taxon>
        <taxon>Ktedonobacteraceae</taxon>
        <taxon>Ktedonobacter</taxon>
    </lineage>
</organism>
<dbReference type="CDD" id="cd07721">
    <property type="entry name" value="yflN-like_MBL-fold"/>
    <property type="match status" value="1"/>
</dbReference>
<evidence type="ECO:0000313" key="3">
    <source>
        <dbReference type="Proteomes" id="UP000654345"/>
    </source>
</evidence>
<dbReference type="Pfam" id="PF00753">
    <property type="entry name" value="Lactamase_B"/>
    <property type="match status" value="1"/>
</dbReference>
<dbReference type="InterPro" id="IPR050855">
    <property type="entry name" value="NDM-1-like"/>
</dbReference>
<keyword evidence="3" id="KW-1185">Reference proteome</keyword>
<reference evidence="2 3" key="1">
    <citation type="journal article" date="2021" name="Int. J. Syst. Evol. Microbiol.">
        <title>Reticulibacter mediterranei gen. nov., sp. nov., within the new family Reticulibacteraceae fam. nov., and Ktedonospora formicarum gen. nov., sp. nov., Ktedonobacter robiniae sp. nov., Dictyobacter formicarum sp. nov. and Dictyobacter arantiisoli sp. nov., belonging to the class Ktedonobacteria.</title>
        <authorList>
            <person name="Yabe S."/>
            <person name="Zheng Y."/>
            <person name="Wang C.M."/>
            <person name="Sakai Y."/>
            <person name="Abe K."/>
            <person name="Yokota A."/>
            <person name="Donadio S."/>
            <person name="Cavaletti L."/>
            <person name="Monciardini P."/>
        </authorList>
    </citation>
    <scope>NUCLEOTIDE SEQUENCE [LARGE SCALE GENOMIC DNA]</scope>
    <source>
        <strain evidence="2 3">SOSP1-30</strain>
    </source>
</reference>
<evidence type="ECO:0000259" key="1">
    <source>
        <dbReference type="SMART" id="SM00849"/>
    </source>
</evidence>
<feature type="domain" description="Metallo-beta-lactamase" evidence="1">
    <location>
        <begin position="16"/>
        <end position="219"/>
    </location>
</feature>
<keyword evidence="2" id="KW-0378">Hydrolase</keyword>
<protein>
    <submittedName>
        <fullName evidence="2">MBL fold hydrolase</fullName>
    </submittedName>
</protein>
<dbReference type="PANTHER" id="PTHR42951">
    <property type="entry name" value="METALLO-BETA-LACTAMASE DOMAIN-CONTAINING"/>
    <property type="match status" value="1"/>
</dbReference>